<organism evidence="1">
    <name type="scientific">marine metagenome</name>
    <dbReference type="NCBI Taxonomy" id="408172"/>
    <lineage>
        <taxon>unclassified sequences</taxon>
        <taxon>metagenomes</taxon>
        <taxon>ecological metagenomes</taxon>
    </lineage>
</organism>
<accession>A0A382C0I9</accession>
<sequence>MSTSELPTRRHTVIRDTMALTMD</sequence>
<evidence type="ECO:0000313" key="1">
    <source>
        <dbReference type="EMBL" id="SVB18833.1"/>
    </source>
</evidence>
<proteinExistence type="predicted"/>
<name>A0A382C0I9_9ZZZZ</name>
<reference evidence="1" key="1">
    <citation type="submission" date="2018-05" db="EMBL/GenBank/DDBJ databases">
        <authorList>
            <person name="Lanie J.A."/>
            <person name="Ng W.-L."/>
            <person name="Kazmierczak K.M."/>
            <person name="Andrzejewski T.M."/>
            <person name="Davidsen T.M."/>
            <person name="Wayne K.J."/>
            <person name="Tettelin H."/>
            <person name="Glass J.I."/>
            <person name="Rusch D."/>
            <person name="Podicherti R."/>
            <person name="Tsui H.-C.T."/>
            <person name="Winkler M.E."/>
        </authorList>
    </citation>
    <scope>NUCLEOTIDE SEQUENCE</scope>
</reference>
<dbReference type="AlphaFoldDB" id="A0A382C0I9"/>
<protein>
    <submittedName>
        <fullName evidence="1">Uncharacterized protein</fullName>
    </submittedName>
</protein>
<feature type="non-terminal residue" evidence="1">
    <location>
        <position position="23"/>
    </location>
</feature>
<dbReference type="EMBL" id="UINC01031962">
    <property type="protein sequence ID" value="SVB18833.1"/>
    <property type="molecule type" value="Genomic_DNA"/>
</dbReference>
<gene>
    <name evidence="1" type="ORF">METZ01_LOCUS171687</name>
</gene>